<feature type="transmembrane region" description="Helical" evidence="1">
    <location>
        <begin position="78"/>
        <end position="99"/>
    </location>
</feature>
<keyword evidence="3" id="KW-1185">Reference proteome</keyword>
<dbReference type="EMBL" id="CP017479">
    <property type="protein sequence ID" value="AOW11141.1"/>
    <property type="molecule type" value="Genomic_DNA"/>
</dbReference>
<organism evidence="2 3">
    <name type="scientific">Flavobacterium gilvum</name>
    <dbReference type="NCBI Taxonomy" id="1492737"/>
    <lineage>
        <taxon>Bacteria</taxon>
        <taxon>Pseudomonadati</taxon>
        <taxon>Bacteroidota</taxon>
        <taxon>Flavobacteriia</taxon>
        <taxon>Flavobacteriales</taxon>
        <taxon>Flavobacteriaceae</taxon>
        <taxon>Flavobacterium</taxon>
    </lineage>
</organism>
<dbReference type="Pfam" id="PF13858">
    <property type="entry name" value="DUF4199"/>
    <property type="match status" value="1"/>
</dbReference>
<accession>A0AAC9N6E9</accession>
<dbReference type="KEGG" id="fgl:EM308_17550"/>
<keyword evidence="1" id="KW-1133">Transmembrane helix</keyword>
<evidence type="ECO:0000313" key="2">
    <source>
        <dbReference type="EMBL" id="AOW11141.1"/>
    </source>
</evidence>
<feature type="transmembrane region" description="Helical" evidence="1">
    <location>
        <begin position="150"/>
        <end position="169"/>
    </location>
</feature>
<protein>
    <recommendedName>
        <fullName evidence="4">DUF4199 domain-containing protein</fullName>
    </recommendedName>
</protein>
<proteinExistence type="predicted"/>
<evidence type="ECO:0000256" key="1">
    <source>
        <dbReference type="SAM" id="Phobius"/>
    </source>
</evidence>
<dbReference type="RefSeq" id="WP_035633198.1">
    <property type="nucleotide sequence ID" value="NZ_CP017479.1"/>
</dbReference>
<evidence type="ECO:0008006" key="4">
    <source>
        <dbReference type="Google" id="ProtNLM"/>
    </source>
</evidence>
<reference evidence="2 3" key="1">
    <citation type="submission" date="2016-10" db="EMBL/GenBank/DDBJ databases">
        <title>Flavobacterium gilvum sp. nov., isolated from stream water.</title>
        <authorList>
            <person name="Shin S.-K."/>
            <person name="Cho Y.-J."/>
            <person name="Yi H."/>
        </authorList>
    </citation>
    <scope>NUCLEOTIDE SEQUENCE [LARGE SCALE GENOMIC DNA]</scope>
    <source>
        <strain evidence="2 3">EM1308</strain>
    </source>
</reference>
<gene>
    <name evidence="2" type="ORF">EM308_17550</name>
</gene>
<dbReference type="AlphaFoldDB" id="A0AAC9N6E9"/>
<evidence type="ECO:0000313" key="3">
    <source>
        <dbReference type="Proteomes" id="UP000175968"/>
    </source>
</evidence>
<name>A0AAC9N6E9_9FLAO</name>
<feature type="transmembrane region" description="Helical" evidence="1">
    <location>
        <begin position="37"/>
        <end position="58"/>
    </location>
</feature>
<feature type="transmembrane region" description="Helical" evidence="1">
    <location>
        <begin position="12"/>
        <end position="31"/>
    </location>
</feature>
<sequence length="179" mass="19773">MVNEIVKRNGISFGIIIGVVSALITATIYAIDINLFISGWLGATIIGLYIIISIILLVKTKKDLNGVFPFKEAFTTYFIAALIGVAISTTFNIILFNFIDPSIKDTLKELTAKYTMEMMQKFGTPTAAINEAMKKLNESNPYSIIELLKGSIYSVVVNCIFGLIMAAFFKSNTTQQVYK</sequence>
<dbReference type="InterPro" id="IPR025250">
    <property type="entry name" value="DUF4199"/>
</dbReference>
<dbReference type="Proteomes" id="UP000175968">
    <property type="component" value="Chromosome"/>
</dbReference>
<keyword evidence="1" id="KW-0812">Transmembrane</keyword>
<keyword evidence="1" id="KW-0472">Membrane</keyword>